<feature type="transmembrane region" description="Helical" evidence="1">
    <location>
        <begin position="48"/>
        <end position="66"/>
    </location>
</feature>
<feature type="non-terminal residue" evidence="2">
    <location>
        <position position="95"/>
    </location>
</feature>
<proteinExistence type="predicted"/>
<reference evidence="2" key="1">
    <citation type="journal article" date="2014" name="Front. Microbiol.">
        <title>High frequency of phylogenetically diverse reductive dehalogenase-homologous genes in deep subseafloor sedimentary metagenomes.</title>
        <authorList>
            <person name="Kawai M."/>
            <person name="Futagami T."/>
            <person name="Toyoda A."/>
            <person name="Takaki Y."/>
            <person name="Nishi S."/>
            <person name="Hori S."/>
            <person name="Arai W."/>
            <person name="Tsubouchi T."/>
            <person name="Morono Y."/>
            <person name="Uchiyama I."/>
            <person name="Ito T."/>
            <person name="Fujiyama A."/>
            <person name="Inagaki F."/>
            <person name="Takami H."/>
        </authorList>
    </citation>
    <scope>NUCLEOTIDE SEQUENCE</scope>
    <source>
        <strain evidence="2">Expedition CK06-06</strain>
    </source>
</reference>
<accession>X1F586</accession>
<organism evidence="2">
    <name type="scientific">marine sediment metagenome</name>
    <dbReference type="NCBI Taxonomy" id="412755"/>
    <lineage>
        <taxon>unclassified sequences</taxon>
        <taxon>metagenomes</taxon>
        <taxon>ecological metagenomes</taxon>
    </lineage>
</organism>
<protein>
    <submittedName>
        <fullName evidence="2">Uncharacterized protein</fullName>
    </submittedName>
</protein>
<dbReference type="AlphaFoldDB" id="X1F586"/>
<gene>
    <name evidence="2" type="ORF">S03H2_22816</name>
</gene>
<keyword evidence="1" id="KW-1133">Transmembrane helix</keyword>
<evidence type="ECO:0000256" key="1">
    <source>
        <dbReference type="SAM" id="Phobius"/>
    </source>
</evidence>
<keyword evidence="1" id="KW-0472">Membrane</keyword>
<evidence type="ECO:0000313" key="2">
    <source>
        <dbReference type="EMBL" id="GAH40097.1"/>
    </source>
</evidence>
<sequence length="95" mass="10552">MDNEFQWRNQMRKLNEAVEPARDLWPDIASRLAQPVAAPRRREWRRPVFAVAASLLVAVGAGLTAYRLNRPALVPVQEYVATTKPVTTPGNDAGA</sequence>
<comment type="caution">
    <text evidence="2">The sequence shown here is derived from an EMBL/GenBank/DDBJ whole genome shotgun (WGS) entry which is preliminary data.</text>
</comment>
<name>X1F586_9ZZZZ</name>
<keyword evidence="1" id="KW-0812">Transmembrane</keyword>
<dbReference type="EMBL" id="BARU01012350">
    <property type="protein sequence ID" value="GAH40097.1"/>
    <property type="molecule type" value="Genomic_DNA"/>
</dbReference>